<dbReference type="SUPFAM" id="SSF55729">
    <property type="entry name" value="Acyl-CoA N-acyltransferases (Nat)"/>
    <property type="match status" value="1"/>
</dbReference>
<accession>A0A7J6LQ89</accession>
<dbReference type="InterPro" id="IPR016181">
    <property type="entry name" value="Acyl_CoA_acyltransferase"/>
</dbReference>
<dbReference type="CDD" id="cd04301">
    <property type="entry name" value="NAT_SF"/>
    <property type="match status" value="1"/>
</dbReference>
<feature type="chain" id="PRO_5029886505" description="N-acetyltransferase domain-containing protein" evidence="1">
    <location>
        <begin position="21"/>
        <end position="219"/>
    </location>
</feature>
<protein>
    <recommendedName>
        <fullName evidence="2">N-acetyltransferase domain-containing protein</fullName>
    </recommendedName>
</protein>
<sequence>MTSSLCCLPVFIGIILGLGAEQQQAGLRGLRPPRECIVIAINLRLISSLFVNRDATELKYRPAEDGDLMNGAPIASSLPGTRKFVAIDNSVRPEFRVVAFVEFVGDQEPPDYILRKLSGAEKRKKFFKIAEVFVAKPWRGRGVGSIMLPQALKWIKSENSGTAAVYLSVKPGNKNAIKLYKKTNFTLLSTGSLQTQVFLYKYSDSNGTETLSQGSQEHD</sequence>
<dbReference type="AlphaFoldDB" id="A0A7J6LQ89"/>
<keyword evidence="4" id="KW-1185">Reference proteome</keyword>
<feature type="domain" description="N-acetyltransferase" evidence="2">
    <location>
        <begin position="58"/>
        <end position="219"/>
    </location>
</feature>
<dbReference type="OrthoDB" id="47374at2759"/>
<dbReference type="PROSITE" id="PS51186">
    <property type="entry name" value="GNAT"/>
    <property type="match status" value="1"/>
</dbReference>
<evidence type="ECO:0000313" key="3">
    <source>
        <dbReference type="EMBL" id="KAF4661170.1"/>
    </source>
</evidence>
<keyword evidence="1" id="KW-0732">Signal</keyword>
<evidence type="ECO:0000313" key="4">
    <source>
        <dbReference type="Proteomes" id="UP000591131"/>
    </source>
</evidence>
<proteinExistence type="predicted"/>
<comment type="caution">
    <text evidence="3">The sequence shown here is derived from an EMBL/GenBank/DDBJ whole genome shotgun (WGS) entry which is preliminary data.</text>
</comment>
<name>A0A7J6LQ89_PERCH</name>
<reference evidence="3 4" key="1">
    <citation type="submission" date="2020-04" db="EMBL/GenBank/DDBJ databases">
        <title>Perkinsus chesapeaki whole genome sequence.</title>
        <authorList>
            <person name="Bogema D.R."/>
        </authorList>
    </citation>
    <scope>NUCLEOTIDE SEQUENCE [LARGE SCALE GENOMIC DNA]</scope>
    <source>
        <strain evidence="3">ATCC PRA-425</strain>
    </source>
</reference>
<evidence type="ECO:0000256" key="1">
    <source>
        <dbReference type="SAM" id="SignalP"/>
    </source>
</evidence>
<dbReference type="InterPro" id="IPR000182">
    <property type="entry name" value="GNAT_dom"/>
</dbReference>
<dbReference type="Pfam" id="PF00583">
    <property type="entry name" value="Acetyltransf_1"/>
    <property type="match status" value="1"/>
</dbReference>
<dbReference type="GO" id="GO:0016747">
    <property type="term" value="F:acyltransferase activity, transferring groups other than amino-acyl groups"/>
    <property type="evidence" value="ECO:0007669"/>
    <property type="project" value="InterPro"/>
</dbReference>
<dbReference type="Proteomes" id="UP000591131">
    <property type="component" value="Unassembled WGS sequence"/>
</dbReference>
<feature type="signal peptide" evidence="1">
    <location>
        <begin position="1"/>
        <end position="20"/>
    </location>
</feature>
<dbReference type="Gene3D" id="3.40.630.30">
    <property type="match status" value="1"/>
</dbReference>
<organism evidence="3 4">
    <name type="scientific">Perkinsus chesapeaki</name>
    <name type="common">Clam parasite</name>
    <name type="synonym">Perkinsus andrewsi</name>
    <dbReference type="NCBI Taxonomy" id="330153"/>
    <lineage>
        <taxon>Eukaryota</taxon>
        <taxon>Sar</taxon>
        <taxon>Alveolata</taxon>
        <taxon>Perkinsozoa</taxon>
        <taxon>Perkinsea</taxon>
        <taxon>Perkinsida</taxon>
        <taxon>Perkinsidae</taxon>
        <taxon>Perkinsus</taxon>
    </lineage>
</organism>
<evidence type="ECO:0000259" key="2">
    <source>
        <dbReference type="PROSITE" id="PS51186"/>
    </source>
</evidence>
<gene>
    <name evidence="3" type="ORF">FOL47_006789</name>
</gene>
<dbReference type="EMBL" id="JAAPAO010000388">
    <property type="protein sequence ID" value="KAF4661170.1"/>
    <property type="molecule type" value="Genomic_DNA"/>
</dbReference>